<proteinExistence type="predicted"/>
<gene>
    <name evidence="2" type="ORF">NADFUDRAFT_73586</name>
</gene>
<dbReference type="Pfam" id="PF12710">
    <property type="entry name" value="HAD"/>
    <property type="match status" value="1"/>
</dbReference>
<dbReference type="PANTHER" id="PTHR28181:SF2">
    <property type="entry name" value="PHOSPHORIC MONOESTER HYDROLASE"/>
    <property type="match status" value="1"/>
</dbReference>
<protein>
    <recommendedName>
        <fullName evidence="4">Phosphoserine phosphatase</fullName>
    </recommendedName>
</protein>
<dbReference type="InterPro" id="IPR006384">
    <property type="entry name" value="HAD_hydro_PyrdxlP_Pase-like"/>
</dbReference>
<dbReference type="SUPFAM" id="SSF56784">
    <property type="entry name" value="HAD-like"/>
    <property type="match status" value="1"/>
</dbReference>
<dbReference type="OrthoDB" id="10014216at2759"/>
<dbReference type="GO" id="GO:0016791">
    <property type="term" value="F:phosphatase activity"/>
    <property type="evidence" value="ECO:0007669"/>
    <property type="project" value="InterPro"/>
</dbReference>
<dbReference type="NCBIfam" id="TIGR01489">
    <property type="entry name" value="DKMTPPase-SF"/>
    <property type="match status" value="1"/>
</dbReference>
<dbReference type="EMBL" id="KV454408">
    <property type="protein sequence ID" value="ODQ66340.1"/>
    <property type="molecule type" value="Genomic_DNA"/>
</dbReference>
<sequence length="254" mass="28524">MGDSSFLSLPAMQTSPQSIVFTDWDGTVTLEDSNDFLTDNLGYGVERRKWLNQQVLEGKWTFRDSFMDMLQSINTPLPECIAYLKQHVKLDPGFLAFYTWCKSHNIPVIIVSSGMTPIIRALLEDLVGMDAALDIQIVSNDVAIDDAGKWKIVYRDDSPFGHDKSLAIKPYANLDPAVRPTLFYCGDGVSDLSAARETDLLFAKKGRDLVTYCERENIAYNVFDSFADIHKRVKAIVEDNSLTLEQAVAQKEIL</sequence>
<dbReference type="InterPro" id="IPR050849">
    <property type="entry name" value="HAD-like_hydrolase_phosphatase"/>
</dbReference>
<keyword evidence="1" id="KW-0378">Hydrolase</keyword>
<dbReference type="Gene3D" id="3.40.50.1000">
    <property type="entry name" value="HAD superfamily/HAD-like"/>
    <property type="match status" value="1"/>
</dbReference>
<accession>A0A1E3PM16</accession>
<dbReference type="NCBIfam" id="TIGR01488">
    <property type="entry name" value="HAD-SF-IB"/>
    <property type="match status" value="1"/>
</dbReference>
<dbReference type="Proteomes" id="UP000095009">
    <property type="component" value="Unassembled WGS sequence"/>
</dbReference>
<evidence type="ECO:0000313" key="2">
    <source>
        <dbReference type="EMBL" id="ODQ66340.1"/>
    </source>
</evidence>
<keyword evidence="3" id="KW-1185">Reference proteome</keyword>
<dbReference type="STRING" id="857566.A0A1E3PM16"/>
<dbReference type="InterPro" id="IPR036412">
    <property type="entry name" value="HAD-like_sf"/>
</dbReference>
<organism evidence="2 3">
    <name type="scientific">Nadsonia fulvescens var. elongata DSM 6958</name>
    <dbReference type="NCBI Taxonomy" id="857566"/>
    <lineage>
        <taxon>Eukaryota</taxon>
        <taxon>Fungi</taxon>
        <taxon>Dikarya</taxon>
        <taxon>Ascomycota</taxon>
        <taxon>Saccharomycotina</taxon>
        <taxon>Dipodascomycetes</taxon>
        <taxon>Dipodascales</taxon>
        <taxon>Dipodascales incertae sedis</taxon>
        <taxon>Nadsonia</taxon>
    </lineage>
</organism>
<evidence type="ECO:0000256" key="1">
    <source>
        <dbReference type="ARBA" id="ARBA00022801"/>
    </source>
</evidence>
<dbReference type="AlphaFoldDB" id="A0A1E3PM16"/>
<reference evidence="2 3" key="1">
    <citation type="journal article" date="2016" name="Proc. Natl. Acad. Sci. U.S.A.">
        <title>Comparative genomics of biotechnologically important yeasts.</title>
        <authorList>
            <person name="Riley R."/>
            <person name="Haridas S."/>
            <person name="Wolfe K.H."/>
            <person name="Lopes M.R."/>
            <person name="Hittinger C.T."/>
            <person name="Goeker M."/>
            <person name="Salamov A.A."/>
            <person name="Wisecaver J.H."/>
            <person name="Long T.M."/>
            <person name="Calvey C.H."/>
            <person name="Aerts A.L."/>
            <person name="Barry K.W."/>
            <person name="Choi C."/>
            <person name="Clum A."/>
            <person name="Coughlan A.Y."/>
            <person name="Deshpande S."/>
            <person name="Douglass A.P."/>
            <person name="Hanson S.J."/>
            <person name="Klenk H.-P."/>
            <person name="LaButti K.M."/>
            <person name="Lapidus A."/>
            <person name="Lindquist E.A."/>
            <person name="Lipzen A.M."/>
            <person name="Meier-Kolthoff J.P."/>
            <person name="Ohm R.A."/>
            <person name="Otillar R.P."/>
            <person name="Pangilinan J.L."/>
            <person name="Peng Y."/>
            <person name="Rokas A."/>
            <person name="Rosa C.A."/>
            <person name="Scheuner C."/>
            <person name="Sibirny A.A."/>
            <person name="Slot J.C."/>
            <person name="Stielow J.B."/>
            <person name="Sun H."/>
            <person name="Kurtzman C.P."/>
            <person name="Blackwell M."/>
            <person name="Grigoriev I.V."/>
            <person name="Jeffries T.W."/>
        </authorList>
    </citation>
    <scope>NUCLEOTIDE SEQUENCE [LARGE SCALE GENOMIC DNA]</scope>
    <source>
        <strain evidence="2 3">DSM 6958</strain>
    </source>
</reference>
<dbReference type="PANTHER" id="PTHR28181">
    <property type="entry name" value="UPF0655 PROTEIN YCR015C"/>
    <property type="match status" value="1"/>
</dbReference>
<dbReference type="InterPro" id="IPR023214">
    <property type="entry name" value="HAD_sf"/>
</dbReference>
<evidence type="ECO:0000313" key="3">
    <source>
        <dbReference type="Proteomes" id="UP000095009"/>
    </source>
</evidence>
<evidence type="ECO:0008006" key="4">
    <source>
        <dbReference type="Google" id="ProtNLM"/>
    </source>
</evidence>
<name>A0A1E3PM16_9ASCO</name>
<dbReference type="Gene3D" id="3.90.1470.20">
    <property type="match status" value="1"/>
</dbReference>